<comment type="caution">
    <text evidence="1">The sequence shown here is derived from an EMBL/GenBank/DDBJ whole genome shotgun (WGS) entry which is preliminary data.</text>
</comment>
<sequence length="752" mass="85770">MLQSRPTKERLVEEIRRLGQMTVENLEYYATTNIGNSLKIASETFGTKENKIYKTVEEGVLENVIKEAYDISEPALKKALKMAMKDIAVLGKYGTDGNLLITFLKVIRMDQNTLRSRICEVVGSYGVQGCSIIKLQQSYRHKYHEHLPLDYSQLYTLLEIGMSNQIFFFLFCGTPYLWATESISHLNEGSLLRQFMQRKLESWVVGEPQEDAGWPRMDAEREAAYRQQNFKKMQQQLAEFFRNRLKNHHKMLYSRLAEECVNSLGFSLVLKILNPIYGINEQTLEKALQAVLKDIATVAKSGKDGEFIVTRVPDGTPQDAHISHIRYQICEVVRSYNVEGCNLIQLKEKYRLIWNEDLSVNLSSKQDVLDHFSSNLLFVHIYCGMPFLWAIECVCHMDKDTLVKEFLERKKESMMTSEFLQKEDDWPQLLNMGPKAKQSMFEAKLRIQKNEHCAFKEFLQSQIMENSRMSYTALSQECSNLRKCPLSLKVLNAVYGINEPTIEGALRKALKGMATVTKSDKNGDYVITKTTGQSRKSRRNAAKETPEDGKHHTLLLSLINEASVFSPKSPSTPEQIKEALISEIKHKSRLSHTMLFQFCINTCGFRLSRQIINELFGVKGKTLSAALKEAVSSFATVFVIDDAGTIMIEVNGYENPPCISEATQTDPHDFWNNLDAVDKVVEFLEESGGISVMITELFRIAFKAPVKHTGSFTLAEYEAAYSLASFLVQESKGRLRFKLVDDLVFVELREEA</sequence>
<keyword evidence="2" id="KW-1185">Reference proteome</keyword>
<reference evidence="1 2" key="2">
    <citation type="journal article" date="2019" name="G3 (Bethesda)">
        <title>Hybrid Assembly of the Genome of the Entomopathogenic Nematode Steinernema carpocapsae Identifies the X-Chromosome.</title>
        <authorList>
            <person name="Serra L."/>
            <person name="Macchietto M."/>
            <person name="Macias-Munoz A."/>
            <person name="McGill C.J."/>
            <person name="Rodriguez I.M."/>
            <person name="Rodriguez B."/>
            <person name="Murad R."/>
            <person name="Mortazavi A."/>
        </authorList>
    </citation>
    <scope>NUCLEOTIDE SEQUENCE [LARGE SCALE GENOMIC DNA]</scope>
    <source>
        <strain evidence="1 2">ALL</strain>
    </source>
</reference>
<reference evidence="1 2" key="1">
    <citation type="journal article" date="2015" name="Genome Biol.">
        <title>Comparative genomics of Steinernema reveals deeply conserved gene regulatory networks.</title>
        <authorList>
            <person name="Dillman A.R."/>
            <person name="Macchietto M."/>
            <person name="Porter C.F."/>
            <person name="Rogers A."/>
            <person name="Williams B."/>
            <person name="Antoshechkin I."/>
            <person name="Lee M.M."/>
            <person name="Goodwin Z."/>
            <person name="Lu X."/>
            <person name="Lewis E.E."/>
            <person name="Goodrich-Blair H."/>
            <person name="Stock S.P."/>
            <person name="Adams B.J."/>
            <person name="Sternberg P.W."/>
            <person name="Mortazavi A."/>
        </authorList>
    </citation>
    <scope>NUCLEOTIDE SEQUENCE [LARGE SCALE GENOMIC DNA]</scope>
    <source>
        <strain evidence="1 2">ALL</strain>
    </source>
</reference>
<dbReference type="Proteomes" id="UP000298663">
    <property type="component" value="Unassembled WGS sequence"/>
</dbReference>
<evidence type="ECO:0000313" key="2">
    <source>
        <dbReference type="Proteomes" id="UP000298663"/>
    </source>
</evidence>
<accession>A0A4U5LUL2</accession>
<gene>
    <name evidence="1" type="ORF">L596_029423</name>
</gene>
<protein>
    <submittedName>
        <fullName evidence="1">Uncharacterized protein</fullName>
    </submittedName>
</protein>
<proteinExistence type="predicted"/>
<evidence type="ECO:0000313" key="1">
    <source>
        <dbReference type="EMBL" id="TKR59806.1"/>
    </source>
</evidence>
<dbReference type="EMBL" id="AZBU02000012">
    <property type="protein sequence ID" value="TKR59806.1"/>
    <property type="molecule type" value="Genomic_DNA"/>
</dbReference>
<dbReference type="AlphaFoldDB" id="A0A4U5LUL2"/>
<name>A0A4U5LUL2_STECR</name>
<organism evidence="1 2">
    <name type="scientific">Steinernema carpocapsae</name>
    <name type="common">Entomopathogenic nematode</name>
    <dbReference type="NCBI Taxonomy" id="34508"/>
    <lineage>
        <taxon>Eukaryota</taxon>
        <taxon>Metazoa</taxon>
        <taxon>Ecdysozoa</taxon>
        <taxon>Nematoda</taxon>
        <taxon>Chromadorea</taxon>
        <taxon>Rhabditida</taxon>
        <taxon>Tylenchina</taxon>
        <taxon>Panagrolaimomorpha</taxon>
        <taxon>Strongyloidoidea</taxon>
        <taxon>Steinernematidae</taxon>
        <taxon>Steinernema</taxon>
    </lineage>
</organism>